<dbReference type="Pfam" id="PF01546">
    <property type="entry name" value="Peptidase_M20"/>
    <property type="match status" value="1"/>
</dbReference>
<evidence type="ECO:0000259" key="1">
    <source>
        <dbReference type="Pfam" id="PF07687"/>
    </source>
</evidence>
<dbReference type="OrthoDB" id="9777385at2"/>
<dbReference type="NCBIfam" id="TIGR01891">
    <property type="entry name" value="amidohydrolases"/>
    <property type="match status" value="1"/>
</dbReference>
<comment type="caution">
    <text evidence="2">The sequence shown here is derived from an EMBL/GenBank/DDBJ whole genome shotgun (WGS) entry which is preliminary data.</text>
</comment>
<protein>
    <submittedName>
        <fullName evidence="2">Amidohydrolase</fullName>
    </submittedName>
</protein>
<proteinExistence type="predicted"/>
<dbReference type="AlphaFoldDB" id="A0A2I1PAC4"/>
<dbReference type="RefSeq" id="WP_070703370.1">
    <property type="nucleotide sequence ID" value="NZ_JBHLVH010000012.1"/>
</dbReference>
<dbReference type="Pfam" id="PF07687">
    <property type="entry name" value="M20_dimer"/>
    <property type="match status" value="1"/>
</dbReference>
<dbReference type="Gene3D" id="3.40.630.10">
    <property type="entry name" value="Zn peptidases"/>
    <property type="match status" value="1"/>
</dbReference>
<evidence type="ECO:0000313" key="2">
    <source>
        <dbReference type="EMBL" id="PKZ41580.1"/>
    </source>
</evidence>
<dbReference type="InterPro" id="IPR036264">
    <property type="entry name" value="Bact_exopeptidase_dim_dom"/>
</dbReference>
<feature type="domain" description="Peptidase M20 dimerisation" evidence="1">
    <location>
        <begin position="192"/>
        <end position="283"/>
    </location>
</feature>
<keyword evidence="3" id="KW-1185">Reference proteome</keyword>
<dbReference type="InterPro" id="IPR017439">
    <property type="entry name" value="Amidohydrolase"/>
</dbReference>
<organism evidence="2 3">
    <name type="scientific">Kytococcus schroeteri</name>
    <dbReference type="NCBI Taxonomy" id="138300"/>
    <lineage>
        <taxon>Bacteria</taxon>
        <taxon>Bacillati</taxon>
        <taxon>Actinomycetota</taxon>
        <taxon>Actinomycetes</taxon>
        <taxon>Micrococcales</taxon>
        <taxon>Kytococcaceae</taxon>
        <taxon>Kytococcus</taxon>
    </lineage>
</organism>
<dbReference type="InterPro" id="IPR002933">
    <property type="entry name" value="Peptidase_M20"/>
</dbReference>
<dbReference type="PANTHER" id="PTHR11014:SF63">
    <property type="entry name" value="METALLOPEPTIDASE, PUTATIVE (AFU_ORTHOLOGUE AFUA_6G09600)-RELATED"/>
    <property type="match status" value="1"/>
</dbReference>
<dbReference type="PANTHER" id="PTHR11014">
    <property type="entry name" value="PEPTIDASE M20 FAMILY MEMBER"/>
    <property type="match status" value="1"/>
</dbReference>
<evidence type="ECO:0000313" key="3">
    <source>
        <dbReference type="Proteomes" id="UP000234206"/>
    </source>
</evidence>
<dbReference type="Proteomes" id="UP000234206">
    <property type="component" value="Unassembled WGS sequence"/>
</dbReference>
<dbReference type="InterPro" id="IPR011650">
    <property type="entry name" value="Peptidase_M20_dimer"/>
</dbReference>
<dbReference type="SUPFAM" id="SSF55031">
    <property type="entry name" value="Bacterial exopeptidase dimerisation domain"/>
    <property type="match status" value="1"/>
</dbReference>
<dbReference type="GO" id="GO:0016787">
    <property type="term" value="F:hydrolase activity"/>
    <property type="evidence" value="ECO:0007669"/>
    <property type="project" value="UniProtKB-KW"/>
</dbReference>
<reference evidence="2 3" key="1">
    <citation type="submission" date="2017-12" db="EMBL/GenBank/DDBJ databases">
        <title>Phylogenetic diversity of female urinary microbiome.</title>
        <authorList>
            <person name="Thomas-White K."/>
            <person name="Wolfe A.J."/>
        </authorList>
    </citation>
    <scope>NUCLEOTIDE SEQUENCE [LARGE SCALE GENOMIC DNA]</scope>
    <source>
        <strain evidence="2 3">UMB1298</strain>
    </source>
</reference>
<keyword evidence="2" id="KW-0378">Hydrolase</keyword>
<sequence>MPALPLADLAALREAWLTNLTAELPAARNLRERIHAAPHLSGDEEATALLLEDALDLRMERIAQTGRIGRIGPAGGPSVMLRAEMDALPVEEATGAPYASTNGAMHACGHDVHMAALVACVRAARGLDLPVGLVPLLQPREEAPPHGAYDVVSSGVLDEHQVGVSVGAHVHAAVPLGSVSTGGGVVNAAADSFHITVHGSGGHGAYPHTGNDVMAAVATIALGLQDVVRKVVNPMRPVVLTVGHLEAGPDADNVLPEDGRIRGTLRTVDADDRARVQDAVRLHALRIAEAFGVRAEVSHTRGMPVLANDERLVGFTDRWLMESGIRAAEPMRSMGADDFSFFTDRMPGLMAFVGTRPLDGEGGPGLHDARFLPPAEVIGTMARTLVAGYLGGVQVLAEG</sequence>
<accession>A0A2I1PAC4</accession>
<dbReference type="SUPFAM" id="SSF53187">
    <property type="entry name" value="Zn-dependent exopeptidases"/>
    <property type="match status" value="1"/>
</dbReference>
<dbReference type="EMBL" id="PKIZ01000011">
    <property type="protein sequence ID" value="PKZ41580.1"/>
    <property type="molecule type" value="Genomic_DNA"/>
</dbReference>
<gene>
    <name evidence="2" type="ORF">CYJ76_06770</name>
</gene>
<name>A0A2I1PAC4_9MICO</name>
<dbReference type="Gene3D" id="3.30.70.360">
    <property type="match status" value="1"/>
</dbReference>